<comment type="caution">
    <text evidence="7">The sequence shown here is derived from an EMBL/GenBank/DDBJ whole genome shotgun (WGS) entry which is preliminary data.</text>
</comment>
<evidence type="ECO:0000256" key="2">
    <source>
        <dbReference type="ARBA" id="ARBA00022603"/>
    </source>
</evidence>
<dbReference type="GO" id="GO:0008170">
    <property type="term" value="F:N-methyltransferase activity"/>
    <property type="evidence" value="ECO:0007669"/>
    <property type="project" value="UniProtKB-ARBA"/>
</dbReference>
<evidence type="ECO:0000256" key="1">
    <source>
        <dbReference type="ARBA" id="ARBA00006149"/>
    </source>
</evidence>
<dbReference type="GO" id="GO:0008276">
    <property type="term" value="F:protein methyltransferase activity"/>
    <property type="evidence" value="ECO:0007669"/>
    <property type="project" value="TreeGrafter"/>
</dbReference>
<dbReference type="InterPro" id="IPR007848">
    <property type="entry name" value="Small_mtfrase_dom"/>
</dbReference>
<dbReference type="RefSeq" id="WP_002517101.1">
    <property type="nucleotide sequence ID" value="NZ_AP022844.1"/>
</dbReference>
<dbReference type="SUPFAM" id="SSF53335">
    <property type="entry name" value="S-adenosyl-L-methionine-dependent methyltransferases"/>
    <property type="match status" value="1"/>
</dbReference>
<evidence type="ECO:0000259" key="5">
    <source>
        <dbReference type="Pfam" id="PF05175"/>
    </source>
</evidence>
<protein>
    <submittedName>
        <fullName evidence="7">Transferase</fullName>
    </submittedName>
</protein>
<evidence type="ECO:0000256" key="3">
    <source>
        <dbReference type="ARBA" id="ARBA00022679"/>
    </source>
</evidence>
<dbReference type="GO" id="GO:0032259">
    <property type="term" value="P:methylation"/>
    <property type="evidence" value="ECO:0007669"/>
    <property type="project" value="UniProtKB-KW"/>
</dbReference>
<dbReference type="InterPro" id="IPR029063">
    <property type="entry name" value="SAM-dependent_MTases_sf"/>
</dbReference>
<dbReference type="PANTHER" id="PTHR45875:SF1">
    <property type="entry name" value="METHYLTRANSFERASE N6AMT1"/>
    <property type="match status" value="1"/>
</dbReference>
<dbReference type="PANTHER" id="PTHR45875">
    <property type="entry name" value="METHYLTRANSFERASE N6AMT1"/>
    <property type="match status" value="1"/>
</dbReference>
<dbReference type="EMBL" id="MVCE01000002">
    <property type="protein sequence ID" value="PGF35074.1"/>
    <property type="molecule type" value="Genomic_DNA"/>
</dbReference>
<comment type="similarity">
    <text evidence="1">Belongs to the eukaryotic/archaeal PrmC-related family.</text>
</comment>
<dbReference type="CDD" id="cd02440">
    <property type="entry name" value="AdoMet_MTases"/>
    <property type="match status" value="1"/>
</dbReference>
<name>A0A8B2VF72_CUTAC</name>
<dbReference type="Pfam" id="PF23186">
    <property type="entry name" value="DUF7059"/>
    <property type="match status" value="1"/>
</dbReference>
<gene>
    <name evidence="7" type="ORF">B1B09_05550</name>
</gene>
<dbReference type="Gene3D" id="3.40.50.150">
    <property type="entry name" value="Vaccinia Virus protein VP39"/>
    <property type="match status" value="1"/>
</dbReference>
<evidence type="ECO:0000313" key="7">
    <source>
        <dbReference type="EMBL" id="PGF35074.1"/>
    </source>
</evidence>
<dbReference type="AlphaFoldDB" id="A0A8B2VF72"/>
<dbReference type="InterPro" id="IPR002052">
    <property type="entry name" value="DNA_methylase_N6_adenine_CS"/>
</dbReference>
<reference evidence="7 8" key="1">
    <citation type="submission" date="2017-02" db="EMBL/GenBank/DDBJ databases">
        <title>Prevalence of linear plasmids in Cutibacterium acnes isolates obtained from cancerous prostatic tissue.</title>
        <authorList>
            <person name="Davidsson S."/>
            <person name="Bruggemann H."/>
        </authorList>
    </citation>
    <scope>NUCLEOTIDE SEQUENCE [LARGE SCALE GENOMIC DNA]</scope>
    <source>
        <strain evidence="7 8">11-78</strain>
    </source>
</reference>
<evidence type="ECO:0000256" key="4">
    <source>
        <dbReference type="ARBA" id="ARBA00022691"/>
    </source>
</evidence>
<keyword evidence="3 7" id="KW-0808">Transferase</keyword>
<evidence type="ECO:0000259" key="6">
    <source>
        <dbReference type="Pfam" id="PF23186"/>
    </source>
</evidence>
<feature type="domain" description="DUF7059" evidence="6">
    <location>
        <begin position="30"/>
        <end position="109"/>
    </location>
</feature>
<dbReference type="InterPro" id="IPR055487">
    <property type="entry name" value="DUF7059"/>
</dbReference>
<keyword evidence="4" id="KW-0949">S-adenosyl-L-methionine</keyword>
<dbReference type="GO" id="GO:0008757">
    <property type="term" value="F:S-adenosylmethionine-dependent methyltransferase activity"/>
    <property type="evidence" value="ECO:0007669"/>
    <property type="project" value="TreeGrafter"/>
</dbReference>
<dbReference type="Proteomes" id="UP000226191">
    <property type="component" value="Unassembled WGS sequence"/>
</dbReference>
<dbReference type="OrthoDB" id="129465at2"/>
<dbReference type="GO" id="GO:0003676">
    <property type="term" value="F:nucleic acid binding"/>
    <property type="evidence" value="ECO:0007669"/>
    <property type="project" value="InterPro"/>
</dbReference>
<feature type="domain" description="Methyltransferase small" evidence="5">
    <location>
        <begin position="163"/>
        <end position="286"/>
    </location>
</feature>
<dbReference type="InterPro" id="IPR052190">
    <property type="entry name" value="Euk-Arch_PrmC-MTase"/>
</dbReference>
<proteinExistence type="inferred from homology"/>
<keyword evidence="2" id="KW-0489">Methyltransferase</keyword>
<evidence type="ECO:0000313" key="8">
    <source>
        <dbReference type="Proteomes" id="UP000226191"/>
    </source>
</evidence>
<organism evidence="7 8">
    <name type="scientific">Cutibacterium acnes</name>
    <name type="common">Propionibacterium acnes</name>
    <dbReference type="NCBI Taxonomy" id="1747"/>
    <lineage>
        <taxon>Bacteria</taxon>
        <taxon>Bacillati</taxon>
        <taxon>Actinomycetota</taxon>
        <taxon>Actinomycetes</taxon>
        <taxon>Propionibacteriales</taxon>
        <taxon>Propionibacteriaceae</taxon>
        <taxon>Cutibacterium</taxon>
    </lineage>
</organism>
<dbReference type="GeneID" id="92856229"/>
<dbReference type="GO" id="GO:0035657">
    <property type="term" value="C:eRF1 methyltransferase complex"/>
    <property type="evidence" value="ECO:0007669"/>
    <property type="project" value="TreeGrafter"/>
</dbReference>
<sequence>MERSRAKIATMGRHLTVDEIEQLRHIFTDIGYVTDPVMAAIGDSGQLGLTRNSATPALRALAGRTDALAGAIRLWLLQQPVPVEQLAPLPLQALTEAGIVSIAGSTARALVDVRPYGSPDDGASGWTVSDLTPGLDKAITKIRPDYVLGVSPASVSLTQMAVPTHVGSALDMGCGCGVQSLHLSRHADHVVATDVNPRALEMAQLTCRLSHADVDIRDGSLYDPCGHDTFDLIVTNPPYVMAPPSRDGQRLIYREGGFCGDGLVEAVVRGAPARLNDGGMLQVLANWAHIGDQPWSERLATWVEETGCDLWVVEREHLDVCEYIETWLTDAGLDGSAQWRSRYDEWLSYFDNLDVTGVSLGWITLTKAGRDDPDLCFEEWPWQVAQPIGGTMARRAQAVIWAHLSDEDLLARRWRIAPNVDSETTGRPGATDPEHVVLRQRRGLCRAVEMTTASGGVLGACDGELTLAQITDAVSAILEVDHDALLIEVLPLVRECLRYGILETA</sequence>
<dbReference type="PROSITE" id="PS00092">
    <property type="entry name" value="N6_MTASE"/>
    <property type="match status" value="1"/>
</dbReference>
<accession>A0A8B2VF72</accession>
<dbReference type="Pfam" id="PF05175">
    <property type="entry name" value="MTS"/>
    <property type="match status" value="1"/>
</dbReference>